<dbReference type="GO" id="GO:0016020">
    <property type="term" value="C:membrane"/>
    <property type="evidence" value="ECO:0007669"/>
    <property type="project" value="TreeGrafter"/>
</dbReference>
<feature type="transmembrane region" description="Helical" evidence="1">
    <location>
        <begin position="89"/>
        <end position="110"/>
    </location>
</feature>
<dbReference type="EMBL" id="CP003787">
    <property type="protein sequence ID" value="AFR35608.1"/>
    <property type="molecule type" value="Genomic_DNA"/>
</dbReference>
<dbReference type="RefSeq" id="WP_014937967.1">
    <property type="nucleotide sequence ID" value="NC_018609.1"/>
</dbReference>
<keyword evidence="4" id="KW-1185">Reference proteome</keyword>
<feature type="transmembrane region" description="Helical" evidence="1">
    <location>
        <begin position="163"/>
        <end position="183"/>
    </location>
</feature>
<accession>J9R566</accession>
<gene>
    <name evidence="3" type="ORF">B739_1008</name>
</gene>
<evidence type="ECO:0000259" key="2">
    <source>
        <dbReference type="Pfam" id="PF01757"/>
    </source>
</evidence>
<dbReference type="PATRIC" id="fig|1228997.3.peg.1005"/>
<dbReference type="Proteomes" id="UP000006276">
    <property type="component" value="Chromosome"/>
</dbReference>
<feature type="transmembrane region" description="Helical" evidence="1">
    <location>
        <begin position="7"/>
        <end position="28"/>
    </location>
</feature>
<feature type="transmembrane region" description="Helical" evidence="1">
    <location>
        <begin position="48"/>
        <end position="68"/>
    </location>
</feature>
<feature type="transmembrane region" description="Helical" evidence="1">
    <location>
        <begin position="130"/>
        <end position="156"/>
    </location>
</feature>
<evidence type="ECO:0000313" key="3">
    <source>
        <dbReference type="EMBL" id="AFR35608.1"/>
    </source>
</evidence>
<evidence type="ECO:0000313" key="4">
    <source>
        <dbReference type="Proteomes" id="UP000006276"/>
    </source>
</evidence>
<evidence type="ECO:0000256" key="1">
    <source>
        <dbReference type="SAM" id="Phobius"/>
    </source>
</evidence>
<dbReference type="GO" id="GO:0000271">
    <property type="term" value="P:polysaccharide biosynthetic process"/>
    <property type="evidence" value="ECO:0007669"/>
    <property type="project" value="TreeGrafter"/>
</dbReference>
<keyword evidence="1" id="KW-0472">Membrane</keyword>
<organism evidence="3 4">
    <name type="scientific">Riemerella anatipestifer RA-CH-1</name>
    <dbReference type="NCBI Taxonomy" id="1228997"/>
    <lineage>
        <taxon>Bacteria</taxon>
        <taxon>Pseudomonadati</taxon>
        <taxon>Bacteroidota</taxon>
        <taxon>Flavobacteriia</taxon>
        <taxon>Flavobacteriales</taxon>
        <taxon>Weeksellaceae</taxon>
        <taxon>Riemerella</taxon>
    </lineage>
</organism>
<dbReference type="InterPro" id="IPR002656">
    <property type="entry name" value="Acyl_transf_3_dom"/>
</dbReference>
<dbReference type="HOGENOM" id="CLU_1336670_0_0_10"/>
<name>J9R566_RIEAN</name>
<reference evidence="3 4" key="1">
    <citation type="submission" date="2012-09" db="EMBL/GenBank/DDBJ databases">
        <title>Riemerella anatipestifer vaccine strains.</title>
        <authorList>
            <person name="Chun C.A."/>
            <person name="Shu W.M."/>
            <person name="Kang Z.D."/>
            <person name="Jia W.X."/>
        </authorList>
    </citation>
    <scope>NUCLEOTIDE SEQUENCE [LARGE SCALE GENOMIC DNA]</scope>
    <source>
        <strain evidence="3 4">RA-CH-1</strain>
    </source>
</reference>
<feature type="domain" description="Acyltransferase 3" evidence="2">
    <location>
        <begin position="10"/>
        <end position="188"/>
    </location>
</feature>
<dbReference type="GO" id="GO:0016747">
    <property type="term" value="F:acyltransferase activity, transferring groups other than amino-acyl groups"/>
    <property type="evidence" value="ECO:0007669"/>
    <property type="project" value="InterPro"/>
</dbReference>
<keyword evidence="1" id="KW-1133">Transmembrane helix</keyword>
<sequence length="205" mass="24413">MNNSKMFFPALTGYRAIAAWMIFIYHFFPFKNESHSYSKWIANIVWEFHIGVDMFFVLSGFLITYRYFNENPIDFKKYMVNRFARIYPMYFLITVAVFISGYLTSGVWTQEKTIEALLSFTMTKAFFKEYFLGGVAQGWTLTLEEMFYVTAPFYFILIRKRKIWLYLLPIFIFIFGFGMKEFFSNFSNLGGFLQKNIANPLCIMK</sequence>
<dbReference type="PANTHER" id="PTHR23028">
    <property type="entry name" value="ACETYLTRANSFERASE"/>
    <property type="match status" value="1"/>
</dbReference>
<proteinExistence type="predicted"/>
<dbReference type="KEGG" id="rag:B739_1008"/>
<dbReference type="PANTHER" id="PTHR23028:SF53">
    <property type="entry name" value="ACYL_TRANSF_3 DOMAIN-CONTAINING PROTEIN"/>
    <property type="match status" value="1"/>
</dbReference>
<dbReference type="Pfam" id="PF01757">
    <property type="entry name" value="Acyl_transf_3"/>
    <property type="match status" value="1"/>
</dbReference>
<keyword evidence="1" id="KW-0812">Transmembrane</keyword>
<protein>
    <recommendedName>
        <fullName evidence="2">Acyltransferase 3 domain-containing protein</fullName>
    </recommendedName>
</protein>
<dbReference type="InterPro" id="IPR050879">
    <property type="entry name" value="Acyltransferase_3"/>
</dbReference>
<dbReference type="AlphaFoldDB" id="J9R566"/>